<feature type="region of interest" description="Disordered" evidence="1">
    <location>
        <begin position="66"/>
        <end position="108"/>
    </location>
</feature>
<sequence>MLLWMTVALSWMTVGLACRCLQPTDEGYCKNDIVFRGIAVAEYQEETEEPYPREIRIYTVMSRKSSGLNNVPTETGSETKRSKQKETTKNAVRPGDVERAKNKILRVR</sequence>
<keyword evidence="2" id="KW-0732">Signal</keyword>
<proteinExistence type="predicted"/>
<dbReference type="EMBL" id="PZQS01000003">
    <property type="protein sequence ID" value="PVD34992.1"/>
    <property type="molecule type" value="Genomic_DNA"/>
</dbReference>
<comment type="caution">
    <text evidence="3">The sequence shown here is derived from an EMBL/GenBank/DDBJ whole genome shotgun (WGS) entry which is preliminary data.</text>
</comment>
<organism evidence="3 4">
    <name type="scientific">Pomacea canaliculata</name>
    <name type="common">Golden apple snail</name>
    <dbReference type="NCBI Taxonomy" id="400727"/>
    <lineage>
        <taxon>Eukaryota</taxon>
        <taxon>Metazoa</taxon>
        <taxon>Spiralia</taxon>
        <taxon>Lophotrochozoa</taxon>
        <taxon>Mollusca</taxon>
        <taxon>Gastropoda</taxon>
        <taxon>Caenogastropoda</taxon>
        <taxon>Architaenioglossa</taxon>
        <taxon>Ampullarioidea</taxon>
        <taxon>Ampullariidae</taxon>
        <taxon>Pomacea</taxon>
    </lineage>
</organism>
<keyword evidence="4" id="KW-1185">Reference proteome</keyword>
<feature type="compositionally biased region" description="Polar residues" evidence="1">
    <location>
        <begin position="66"/>
        <end position="76"/>
    </location>
</feature>
<feature type="signal peptide" evidence="2">
    <location>
        <begin position="1"/>
        <end position="17"/>
    </location>
</feature>
<feature type="chain" id="PRO_5015713369" description="NTR domain-containing protein" evidence="2">
    <location>
        <begin position="18"/>
        <end position="108"/>
    </location>
</feature>
<gene>
    <name evidence="3" type="ORF">C0Q70_06273</name>
</gene>
<protein>
    <recommendedName>
        <fullName evidence="5">NTR domain-containing protein</fullName>
    </recommendedName>
</protein>
<evidence type="ECO:0008006" key="5">
    <source>
        <dbReference type="Google" id="ProtNLM"/>
    </source>
</evidence>
<evidence type="ECO:0000313" key="4">
    <source>
        <dbReference type="Proteomes" id="UP000245119"/>
    </source>
</evidence>
<name>A0A2T7PNL0_POMCA</name>
<feature type="compositionally biased region" description="Basic and acidic residues" evidence="1">
    <location>
        <begin position="77"/>
        <end position="88"/>
    </location>
</feature>
<reference evidence="3 4" key="1">
    <citation type="submission" date="2018-04" db="EMBL/GenBank/DDBJ databases">
        <title>The genome of golden apple snail Pomacea canaliculata provides insight into stress tolerance and invasive adaptation.</title>
        <authorList>
            <person name="Liu C."/>
            <person name="Liu B."/>
            <person name="Ren Y."/>
            <person name="Zhang Y."/>
            <person name="Wang H."/>
            <person name="Li S."/>
            <person name="Jiang F."/>
            <person name="Yin L."/>
            <person name="Zhang G."/>
            <person name="Qian W."/>
            <person name="Fan W."/>
        </authorList>
    </citation>
    <scope>NUCLEOTIDE SEQUENCE [LARGE SCALE GENOMIC DNA]</scope>
    <source>
        <strain evidence="3">SZHN2017</strain>
        <tissue evidence="3">Muscle</tissue>
    </source>
</reference>
<evidence type="ECO:0000256" key="1">
    <source>
        <dbReference type="SAM" id="MobiDB-lite"/>
    </source>
</evidence>
<evidence type="ECO:0000313" key="3">
    <source>
        <dbReference type="EMBL" id="PVD34992.1"/>
    </source>
</evidence>
<dbReference type="Proteomes" id="UP000245119">
    <property type="component" value="Linkage Group LG3"/>
</dbReference>
<accession>A0A2T7PNL0</accession>
<dbReference type="AlphaFoldDB" id="A0A2T7PNL0"/>
<evidence type="ECO:0000256" key="2">
    <source>
        <dbReference type="SAM" id="SignalP"/>
    </source>
</evidence>